<accession>A0A9P7J3M1</accession>
<proteinExistence type="predicted"/>
<reference evidence="1" key="1">
    <citation type="journal article" date="2020" name="New Phytol.">
        <title>Comparative genomics reveals dynamic genome evolution in host specialist ectomycorrhizal fungi.</title>
        <authorList>
            <person name="Lofgren L.A."/>
            <person name="Nguyen N.H."/>
            <person name="Vilgalys R."/>
            <person name="Ruytinx J."/>
            <person name="Liao H.L."/>
            <person name="Branco S."/>
            <person name="Kuo A."/>
            <person name="LaButti K."/>
            <person name="Lipzen A."/>
            <person name="Andreopoulos W."/>
            <person name="Pangilinan J."/>
            <person name="Riley R."/>
            <person name="Hundley H."/>
            <person name="Na H."/>
            <person name="Barry K."/>
            <person name="Grigoriev I.V."/>
            <person name="Stajich J.E."/>
            <person name="Kennedy P.G."/>
        </authorList>
    </citation>
    <scope>NUCLEOTIDE SEQUENCE</scope>
    <source>
        <strain evidence="1">MN1</strain>
    </source>
</reference>
<evidence type="ECO:0000313" key="2">
    <source>
        <dbReference type="Proteomes" id="UP000807769"/>
    </source>
</evidence>
<dbReference type="Proteomes" id="UP000807769">
    <property type="component" value="Unassembled WGS sequence"/>
</dbReference>
<gene>
    <name evidence="1" type="ORF">BJ212DRAFT_1286616</name>
</gene>
<feature type="non-terminal residue" evidence="1">
    <location>
        <position position="1"/>
    </location>
</feature>
<comment type="caution">
    <text evidence="1">The sequence shown here is derived from an EMBL/GenBank/DDBJ whole genome shotgun (WGS) entry which is preliminary data.</text>
</comment>
<keyword evidence="2" id="KW-1185">Reference proteome</keyword>
<evidence type="ECO:0000313" key="1">
    <source>
        <dbReference type="EMBL" id="KAG1801242.1"/>
    </source>
</evidence>
<dbReference type="EMBL" id="JABBWG010000096">
    <property type="protein sequence ID" value="KAG1801242.1"/>
    <property type="molecule type" value="Genomic_DNA"/>
</dbReference>
<dbReference type="RefSeq" id="XP_041186055.1">
    <property type="nucleotide sequence ID" value="XM_041331949.1"/>
</dbReference>
<organism evidence="1 2">
    <name type="scientific">Suillus subaureus</name>
    <dbReference type="NCBI Taxonomy" id="48587"/>
    <lineage>
        <taxon>Eukaryota</taxon>
        <taxon>Fungi</taxon>
        <taxon>Dikarya</taxon>
        <taxon>Basidiomycota</taxon>
        <taxon>Agaricomycotina</taxon>
        <taxon>Agaricomycetes</taxon>
        <taxon>Agaricomycetidae</taxon>
        <taxon>Boletales</taxon>
        <taxon>Suillineae</taxon>
        <taxon>Suillaceae</taxon>
        <taxon>Suillus</taxon>
    </lineage>
</organism>
<name>A0A9P7J3M1_9AGAM</name>
<dbReference type="OrthoDB" id="2686689at2759"/>
<dbReference type="AlphaFoldDB" id="A0A9P7J3M1"/>
<sequence>ELSEMLGVHRNTLQCHMKCYGIERKYLNLTNVDLDYLVTEFKKEQPDSGIRYMISFLHRHGL</sequence>
<protein>
    <submittedName>
        <fullName evidence="1">Uncharacterized protein</fullName>
    </submittedName>
</protein>
<dbReference type="GeneID" id="64625966"/>